<reference evidence="19" key="1">
    <citation type="journal article" date="2020" name="Stud. Mycol.">
        <title>101 Dothideomycetes genomes: a test case for predicting lifestyles and emergence of pathogens.</title>
        <authorList>
            <person name="Haridas S."/>
            <person name="Albert R."/>
            <person name="Binder M."/>
            <person name="Bloem J."/>
            <person name="Labutti K."/>
            <person name="Salamov A."/>
            <person name="Andreopoulos B."/>
            <person name="Baker S."/>
            <person name="Barry K."/>
            <person name="Bills G."/>
            <person name="Bluhm B."/>
            <person name="Cannon C."/>
            <person name="Castanera R."/>
            <person name="Culley D."/>
            <person name="Daum C."/>
            <person name="Ezra D."/>
            <person name="Gonzalez J."/>
            <person name="Henrissat B."/>
            <person name="Kuo A."/>
            <person name="Liang C."/>
            <person name="Lipzen A."/>
            <person name="Lutzoni F."/>
            <person name="Magnuson J."/>
            <person name="Mondo S."/>
            <person name="Nolan M."/>
            <person name="Ohm R."/>
            <person name="Pangilinan J."/>
            <person name="Park H.-J."/>
            <person name="Ramirez L."/>
            <person name="Alfaro M."/>
            <person name="Sun H."/>
            <person name="Tritt A."/>
            <person name="Yoshinaga Y."/>
            <person name="Zwiers L.-H."/>
            <person name="Turgeon B."/>
            <person name="Goodwin S."/>
            <person name="Spatafora J."/>
            <person name="Crous P."/>
            <person name="Grigoriev I."/>
        </authorList>
    </citation>
    <scope>NUCLEOTIDE SEQUENCE</scope>
    <source>
        <strain evidence="19">CBS 115976</strain>
    </source>
</reference>
<dbReference type="EMBL" id="MU004236">
    <property type="protein sequence ID" value="KAF2668774.1"/>
    <property type="molecule type" value="Genomic_DNA"/>
</dbReference>
<dbReference type="PANTHER" id="PTHR14218:SF34">
    <property type="entry name" value="TRIPEPTIDYL-PEPTIDASE SED4"/>
    <property type="match status" value="1"/>
</dbReference>
<evidence type="ECO:0000256" key="9">
    <source>
        <dbReference type="ARBA" id="ARBA00022801"/>
    </source>
</evidence>
<keyword evidence="6 15" id="KW-0645">Protease</keyword>
<evidence type="ECO:0000256" key="1">
    <source>
        <dbReference type="ARBA" id="ARBA00001910"/>
    </source>
</evidence>
<dbReference type="PROSITE" id="PS51695">
    <property type="entry name" value="SEDOLISIN"/>
    <property type="match status" value="1"/>
</dbReference>
<organism evidence="19 20">
    <name type="scientific">Microthyrium microscopicum</name>
    <dbReference type="NCBI Taxonomy" id="703497"/>
    <lineage>
        <taxon>Eukaryota</taxon>
        <taxon>Fungi</taxon>
        <taxon>Dikarya</taxon>
        <taxon>Ascomycota</taxon>
        <taxon>Pezizomycotina</taxon>
        <taxon>Dothideomycetes</taxon>
        <taxon>Dothideomycetes incertae sedis</taxon>
        <taxon>Microthyriales</taxon>
        <taxon>Microthyriaceae</taxon>
        <taxon>Microthyrium</taxon>
    </lineage>
</organism>
<comment type="function">
    <text evidence="2">Secreted tripeptidyl-peptidase which degrades proteins at acidic pHs and is involved in virulence.</text>
</comment>
<dbReference type="SUPFAM" id="SSF52743">
    <property type="entry name" value="Subtilisin-like"/>
    <property type="match status" value="1"/>
</dbReference>
<dbReference type="Pfam" id="PF09286">
    <property type="entry name" value="Pro-kuma_activ"/>
    <property type="match status" value="1"/>
</dbReference>
<evidence type="ECO:0000256" key="15">
    <source>
        <dbReference type="PROSITE-ProRule" id="PRU01032"/>
    </source>
</evidence>
<dbReference type="GO" id="GO:0008240">
    <property type="term" value="F:tripeptidyl-peptidase activity"/>
    <property type="evidence" value="ECO:0007669"/>
    <property type="project" value="UniProtKB-EC"/>
</dbReference>
<dbReference type="Proteomes" id="UP000799302">
    <property type="component" value="Unassembled WGS sequence"/>
</dbReference>
<evidence type="ECO:0000256" key="10">
    <source>
        <dbReference type="ARBA" id="ARBA00022825"/>
    </source>
</evidence>
<dbReference type="Gene3D" id="3.40.50.200">
    <property type="entry name" value="Peptidase S8/S53 domain"/>
    <property type="match status" value="1"/>
</dbReference>
<dbReference type="EC" id="3.4.14.10" evidence="4"/>
<evidence type="ECO:0000259" key="18">
    <source>
        <dbReference type="PROSITE" id="PS51695"/>
    </source>
</evidence>
<evidence type="ECO:0000256" key="14">
    <source>
        <dbReference type="ARBA" id="ARBA00023180"/>
    </source>
</evidence>
<feature type="domain" description="Peptidase S53" evidence="18">
    <location>
        <begin position="260"/>
        <end position="663"/>
    </location>
</feature>
<dbReference type="InterPro" id="IPR030400">
    <property type="entry name" value="Sedolisin_dom"/>
</dbReference>
<dbReference type="SMART" id="SM00944">
    <property type="entry name" value="Pro-kuma_activ"/>
    <property type="match status" value="1"/>
</dbReference>
<comment type="cofactor">
    <cofactor evidence="15">
        <name>Ca(2+)</name>
        <dbReference type="ChEBI" id="CHEBI:29108"/>
    </cofactor>
    <text evidence="15">Binds 1 Ca(2+) ion per subunit.</text>
</comment>
<feature type="region of interest" description="Disordered" evidence="16">
    <location>
        <begin position="193"/>
        <end position="212"/>
    </location>
</feature>
<comment type="subcellular location">
    <subcellularLocation>
        <location evidence="3">Secreted</location>
        <location evidence="3">Extracellular space</location>
    </subcellularLocation>
</comment>
<keyword evidence="20" id="KW-1185">Reference proteome</keyword>
<feature type="active site" description="Charge relay system" evidence="15">
    <location>
        <position position="563"/>
    </location>
</feature>
<dbReference type="InterPro" id="IPR015366">
    <property type="entry name" value="S53_propep"/>
</dbReference>
<dbReference type="OrthoDB" id="409122at2759"/>
<dbReference type="PROSITE" id="PS00138">
    <property type="entry name" value="SUBTILASE_SER"/>
    <property type="match status" value="1"/>
</dbReference>
<evidence type="ECO:0000256" key="17">
    <source>
        <dbReference type="SAM" id="SignalP"/>
    </source>
</evidence>
<keyword evidence="7 15" id="KW-0479">Metal-binding</keyword>
<feature type="binding site" evidence="15">
    <location>
        <position position="606"/>
    </location>
    <ligand>
        <name>Ca(2+)</name>
        <dbReference type="ChEBI" id="CHEBI:29108"/>
    </ligand>
</feature>
<dbReference type="InterPro" id="IPR036852">
    <property type="entry name" value="Peptidase_S8/S53_dom_sf"/>
</dbReference>
<gene>
    <name evidence="19" type="ORF">BT63DRAFT_414739</name>
</gene>
<feature type="region of interest" description="Disordered" evidence="16">
    <location>
        <begin position="217"/>
        <end position="247"/>
    </location>
</feature>
<evidence type="ECO:0000256" key="2">
    <source>
        <dbReference type="ARBA" id="ARBA00002451"/>
    </source>
</evidence>
<dbReference type="GO" id="GO:0046872">
    <property type="term" value="F:metal ion binding"/>
    <property type="evidence" value="ECO:0007669"/>
    <property type="project" value="UniProtKB-UniRule"/>
</dbReference>
<dbReference type="GO" id="GO:0006508">
    <property type="term" value="P:proteolysis"/>
    <property type="evidence" value="ECO:0007669"/>
    <property type="project" value="UniProtKB-KW"/>
</dbReference>
<dbReference type="GO" id="GO:0005576">
    <property type="term" value="C:extracellular region"/>
    <property type="evidence" value="ECO:0007669"/>
    <property type="project" value="UniProtKB-SubCell"/>
</dbReference>
<sequence>MVLRGSVALLALTLASLSNAATNMKMVESVQKSSLAAQGWAAAQSHVLVPQEEITLQIGLTLQNTDTMISKLLDTSNPKSKSYGKWMDRDDVNHLVQPSKEANTAVMNWLKAEGVTKIHSDNTWVSFTTTVETANRILNANFKQYKRRGVSKIRTMEYSVPQDVFHHIDIIHPTTFFGKTEAFTPTYYPEDKAHARSVRRQSSRTQSDAPYRKQHVGSLYRRQAPPPAPNTPSGFGEGNAPPEALTGKGPFFVDPSCNNGVGPSCLKQMYNIGNYSTSGPSKSRVGFSSFLNQSANYEDVFLYEKYFRLNNKNWTKIFVNNAVNNQDPNVAAELSGEAGLDAQNIIGVLSPSNISVFEYLTAGKPPFMPDLEITTPSENTNEPYVPYYQYLLSRKNSELPQVISNSYGEPEQTVPYRYAARTCLMIAMMGLRGISVLESSGDTGIGSYCRKNDGSNDATFLPEFPSTCPWVTSIGGTEGVSPEIAWRDSSGGFSYYFAQPRYQKRHVRDYLFGELPSEQVGAFLDGGYFNPNGRGFPDVSAHSLYPVYKVVYGGILSGSGGTSAASPVVAAILGLLNDARLRKGMPTLGFINPWLYDQGEEFLVDITKGAARGCDGTNHQNGKTTNGSAIIPGAFWNATKGWDAVTGMGIFDFQKALKNVLQD</sequence>
<comment type="catalytic activity">
    <reaction evidence="1">
        <text>Release of an N-terminal tripeptide from a polypeptide.</text>
        <dbReference type="EC" id="3.4.14.10"/>
    </reaction>
</comment>
<dbReference type="InterPro" id="IPR023828">
    <property type="entry name" value="Peptidase_S8_Ser-AS"/>
</dbReference>
<evidence type="ECO:0000313" key="20">
    <source>
        <dbReference type="Proteomes" id="UP000799302"/>
    </source>
</evidence>
<evidence type="ECO:0000256" key="6">
    <source>
        <dbReference type="ARBA" id="ARBA00022670"/>
    </source>
</evidence>
<feature type="active site" description="Charge relay system" evidence="15">
    <location>
        <position position="337"/>
    </location>
</feature>
<dbReference type="PANTHER" id="PTHR14218">
    <property type="entry name" value="PROTEASE S8 TRIPEPTIDYL PEPTIDASE I CLN2"/>
    <property type="match status" value="1"/>
</dbReference>
<evidence type="ECO:0000313" key="19">
    <source>
        <dbReference type="EMBL" id="KAF2668774.1"/>
    </source>
</evidence>
<keyword evidence="11 15" id="KW-0106">Calcium</keyword>
<proteinExistence type="predicted"/>
<dbReference type="InterPro" id="IPR050819">
    <property type="entry name" value="Tripeptidyl-peptidase_I"/>
</dbReference>
<keyword evidence="9 15" id="KW-0378">Hydrolase</keyword>
<dbReference type="CDD" id="cd11377">
    <property type="entry name" value="Pro-peptidase_S53"/>
    <property type="match status" value="1"/>
</dbReference>
<accession>A0A6A6UCX6</accession>
<evidence type="ECO:0000256" key="16">
    <source>
        <dbReference type="SAM" id="MobiDB-lite"/>
    </source>
</evidence>
<keyword evidence="12" id="KW-0843">Virulence</keyword>
<protein>
    <recommendedName>
        <fullName evidence="4">tripeptidyl-peptidase II</fullName>
        <ecNumber evidence="4">3.4.14.10</ecNumber>
    </recommendedName>
</protein>
<feature type="chain" id="PRO_5025362543" description="tripeptidyl-peptidase II" evidence="17">
    <location>
        <begin position="21"/>
        <end position="663"/>
    </location>
</feature>
<evidence type="ECO:0000256" key="4">
    <source>
        <dbReference type="ARBA" id="ARBA00012462"/>
    </source>
</evidence>
<name>A0A6A6UCX6_9PEZI</name>
<feature type="signal peptide" evidence="17">
    <location>
        <begin position="1"/>
        <end position="20"/>
    </location>
</feature>
<keyword evidence="8 17" id="KW-0732">Signal</keyword>
<dbReference type="GO" id="GO:0004252">
    <property type="term" value="F:serine-type endopeptidase activity"/>
    <property type="evidence" value="ECO:0007669"/>
    <property type="project" value="UniProtKB-UniRule"/>
</dbReference>
<evidence type="ECO:0000256" key="12">
    <source>
        <dbReference type="ARBA" id="ARBA00023026"/>
    </source>
</evidence>
<evidence type="ECO:0000256" key="8">
    <source>
        <dbReference type="ARBA" id="ARBA00022729"/>
    </source>
</evidence>
<keyword evidence="10 15" id="KW-0720">Serine protease</keyword>
<evidence type="ECO:0000256" key="3">
    <source>
        <dbReference type="ARBA" id="ARBA00004239"/>
    </source>
</evidence>
<evidence type="ECO:0000256" key="13">
    <source>
        <dbReference type="ARBA" id="ARBA00023145"/>
    </source>
</evidence>
<keyword evidence="14" id="KW-0325">Glycoprotein</keyword>
<feature type="binding site" evidence="15">
    <location>
        <position position="605"/>
    </location>
    <ligand>
        <name>Ca(2+)</name>
        <dbReference type="ChEBI" id="CHEBI:29108"/>
    </ligand>
</feature>
<feature type="active site" description="Charge relay system" evidence="15">
    <location>
        <position position="341"/>
    </location>
</feature>
<evidence type="ECO:0000256" key="11">
    <source>
        <dbReference type="ARBA" id="ARBA00022837"/>
    </source>
</evidence>
<dbReference type="FunFam" id="3.40.50.200:FF:000015">
    <property type="entry name" value="Tripeptidyl peptidase A"/>
    <property type="match status" value="1"/>
</dbReference>
<dbReference type="CDD" id="cd04056">
    <property type="entry name" value="Peptidases_S53"/>
    <property type="match status" value="1"/>
</dbReference>
<feature type="binding site" evidence="15">
    <location>
        <position position="641"/>
    </location>
    <ligand>
        <name>Ca(2+)</name>
        <dbReference type="ChEBI" id="CHEBI:29108"/>
    </ligand>
</feature>
<feature type="binding site" evidence="15">
    <location>
        <position position="643"/>
    </location>
    <ligand>
        <name>Ca(2+)</name>
        <dbReference type="ChEBI" id="CHEBI:29108"/>
    </ligand>
</feature>
<keyword evidence="13" id="KW-0865">Zymogen</keyword>
<evidence type="ECO:0000256" key="7">
    <source>
        <dbReference type="ARBA" id="ARBA00022723"/>
    </source>
</evidence>
<dbReference type="SUPFAM" id="SSF54897">
    <property type="entry name" value="Protease propeptides/inhibitors"/>
    <property type="match status" value="1"/>
</dbReference>
<dbReference type="AlphaFoldDB" id="A0A6A6UCX6"/>
<keyword evidence="5" id="KW-0964">Secreted</keyword>
<evidence type="ECO:0000256" key="5">
    <source>
        <dbReference type="ARBA" id="ARBA00022525"/>
    </source>
</evidence>